<dbReference type="HOGENOM" id="CLU_2692482_0_0_1"/>
<evidence type="ECO:0008006" key="5">
    <source>
        <dbReference type="Google" id="ProtNLM"/>
    </source>
</evidence>
<reference evidence="2" key="2">
    <citation type="submission" date="2015-07" db="EMBL/GenBank/DDBJ databases">
        <authorList>
            <person name="Noorani M."/>
        </authorList>
    </citation>
    <scope>NUCLEOTIDE SEQUENCE</scope>
    <source>
        <strain evidence="2">Yugu1</strain>
    </source>
</reference>
<dbReference type="EMBL" id="CM003535">
    <property type="protein sequence ID" value="RCV37037.1"/>
    <property type="molecule type" value="Genomic_DNA"/>
</dbReference>
<sequence>MMKRPSCNTSSPLAALALLLLLLVCFFHCAAAARLLPAVPPLVHQDGLVLQEGAAVNGDELSVSGVRTEDAECL</sequence>
<dbReference type="Proteomes" id="UP000004995">
    <property type="component" value="Unassembled WGS sequence"/>
</dbReference>
<feature type="signal peptide" evidence="1">
    <location>
        <begin position="1"/>
        <end position="32"/>
    </location>
</feature>
<dbReference type="AlphaFoldDB" id="K3ZKS1"/>
<name>K3ZKS1_SETIT</name>
<evidence type="ECO:0000256" key="1">
    <source>
        <dbReference type="SAM" id="SignalP"/>
    </source>
</evidence>
<keyword evidence="1" id="KW-0732">Signal</keyword>
<reference evidence="2 4" key="1">
    <citation type="journal article" date="2012" name="Nat. Biotechnol.">
        <title>Reference genome sequence of the model plant Setaria.</title>
        <authorList>
            <person name="Bennetzen J.L."/>
            <person name="Schmutz J."/>
            <person name="Wang H."/>
            <person name="Percifield R."/>
            <person name="Hawkins J."/>
            <person name="Pontaroli A.C."/>
            <person name="Estep M."/>
            <person name="Feng L."/>
            <person name="Vaughn J.N."/>
            <person name="Grimwood J."/>
            <person name="Jenkins J."/>
            <person name="Barry K."/>
            <person name="Lindquist E."/>
            <person name="Hellsten U."/>
            <person name="Deshpande S."/>
            <person name="Wang X."/>
            <person name="Wu X."/>
            <person name="Mitros T."/>
            <person name="Triplett J."/>
            <person name="Yang X."/>
            <person name="Ye C.Y."/>
            <person name="Mauro-Herrera M."/>
            <person name="Wang L."/>
            <person name="Li P."/>
            <person name="Sharma M."/>
            <person name="Sharma R."/>
            <person name="Ronald P.C."/>
            <person name="Panaud O."/>
            <person name="Kellogg E.A."/>
            <person name="Brutnell T.P."/>
            <person name="Doust A.N."/>
            <person name="Tuskan G.A."/>
            <person name="Rokhsar D."/>
            <person name="Devos K.M."/>
        </authorList>
    </citation>
    <scope>NUCLEOTIDE SEQUENCE [LARGE SCALE GENOMIC DNA]</scope>
    <source>
        <strain evidence="4">cv. Yugu1</strain>
        <strain evidence="2">Yugu1</strain>
    </source>
</reference>
<dbReference type="EMBL" id="AGNK02004618">
    <property type="status" value="NOT_ANNOTATED_CDS"/>
    <property type="molecule type" value="Genomic_DNA"/>
</dbReference>
<feature type="chain" id="PRO_5010127960" description="Trans-sialidase" evidence="1">
    <location>
        <begin position="33"/>
        <end position="74"/>
    </location>
</feature>
<protein>
    <recommendedName>
        <fullName evidence="5">Trans-sialidase</fullName>
    </recommendedName>
</protein>
<dbReference type="Gramene" id="KQK93558">
    <property type="protein sequence ID" value="KQK93558"/>
    <property type="gene ID" value="SETIT_027177mg"/>
</dbReference>
<accession>K3ZKS1</accession>
<evidence type="ECO:0000313" key="2">
    <source>
        <dbReference type="EMBL" id="RCV37037.1"/>
    </source>
</evidence>
<keyword evidence="4" id="KW-1185">Reference proteome</keyword>
<organism evidence="2">
    <name type="scientific">Setaria italica</name>
    <name type="common">Foxtail millet</name>
    <name type="synonym">Panicum italicum</name>
    <dbReference type="NCBI Taxonomy" id="4555"/>
    <lineage>
        <taxon>Eukaryota</taxon>
        <taxon>Viridiplantae</taxon>
        <taxon>Streptophyta</taxon>
        <taxon>Embryophyta</taxon>
        <taxon>Tracheophyta</taxon>
        <taxon>Spermatophyta</taxon>
        <taxon>Magnoliopsida</taxon>
        <taxon>Liliopsida</taxon>
        <taxon>Poales</taxon>
        <taxon>Poaceae</taxon>
        <taxon>PACMAD clade</taxon>
        <taxon>Panicoideae</taxon>
        <taxon>Panicodae</taxon>
        <taxon>Paniceae</taxon>
        <taxon>Cenchrinae</taxon>
        <taxon>Setaria</taxon>
    </lineage>
</organism>
<proteinExistence type="predicted"/>
<dbReference type="EnsemblPlants" id="KQK93558">
    <property type="protein sequence ID" value="KQK93558"/>
    <property type="gene ID" value="SETIT_027177mg"/>
</dbReference>
<evidence type="ECO:0000313" key="3">
    <source>
        <dbReference type="EnsemblPlants" id="KQK93558"/>
    </source>
</evidence>
<gene>
    <name evidence="2" type="ORF">SETIT_8G030200v2</name>
</gene>
<reference evidence="3" key="3">
    <citation type="submission" date="2018-08" db="UniProtKB">
        <authorList>
            <consortium name="EnsemblPlants"/>
        </authorList>
    </citation>
    <scope>IDENTIFICATION</scope>
    <source>
        <strain evidence="3">Yugu1</strain>
    </source>
</reference>
<dbReference type="OMA" id="MKRPSCN"/>
<evidence type="ECO:0000313" key="4">
    <source>
        <dbReference type="Proteomes" id="UP000004995"/>
    </source>
</evidence>